<organism evidence="8 9">
    <name type="scientific">Cristinia sonorae</name>
    <dbReference type="NCBI Taxonomy" id="1940300"/>
    <lineage>
        <taxon>Eukaryota</taxon>
        <taxon>Fungi</taxon>
        <taxon>Dikarya</taxon>
        <taxon>Basidiomycota</taxon>
        <taxon>Agaricomycotina</taxon>
        <taxon>Agaricomycetes</taxon>
        <taxon>Agaricomycetidae</taxon>
        <taxon>Agaricales</taxon>
        <taxon>Pleurotineae</taxon>
        <taxon>Stephanosporaceae</taxon>
        <taxon>Cristinia</taxon>
    </lineage>
</organism>
<evidence type="ECO:0000313" key="9">
    <source>
        <dbReference type="Proteomes" id="UP000813824"/>
    </source>
</evidence>
<evidence type="ECO:0000259" key="7">
    <source>
        <dbReference type="SMART" id="SM00852"/>
    </source>
</evidence>
<dbReference type="UniPathway" id="UPA00344"/>
<dbReference type="InterPro" id="IPR008284">
    <property type="entry name" value="MoCF_biosynth_CS"/>
</dbReference>
<keyword evidence="5" id="KW-0460">Magnesium</keyword>
<evidence type="ECO:0000256" key="5">
    <source>
        <dbReference type="RuleBase" id="RU365090"/>
    </source>
</evidence>
<dbReference type="InterPro" id="IPR036135">
    <property type="entry name" value="MoeA_linker/N_sf"/>
</dbReference>
<dbReference type="GO" id="GO:0046872">
    <property type="term" value="F:metal ion binding"/>
    <property type="evidence" value="ECO:0007669"/>
    <property type="project" value="UniProtKB-UniRule"/>
</dbReference>
<dbReference type="InterPro" id="IPR001453">
    <property type="entry name" value="MoaB/Mog_dom"/>
</dbReference>
<keyword evidence="4 5" id="KW-0501">Molybdenum cofactor biosynthesis</keyword>
<dbReference type="PANTHER" id="PTHR10192">
    <property type="entry name" value="MOLYBDOPTERIN BIOSYNTHESIS PROTEIN"/>
    <property type="match status" value="1"/>
</dbReference>
<dbReference type="Proteomes" id="UP000813824">
    <property type="component" value="Unassembled WGS sequence"/>
</dbReference>
<comment type="catalytic activity">
    <reaction evidence="5">
        <text>molybdopterin + ATP + H(+) = adenylyl-molybdopterin + diphosphate</text>
        <dbReference type="Rhea" id="RHEA:31331"/>
        <dbReference type="ChEBI" id="CHEBI:15378"/>
        <dbReference type="ChEBI" id="CHEBI:30616"/>
        <dbReference type="ChEBI" id="CHEBI:33019"/>
        <dbReference type="ChEBI" id="CHEBI:58698"/>
        <dbReference type="ChEBI" id="CHEBI:62727"/>
    </reaction>
</comment>
<dbReference type="Pfam" id="PF03454">
    <property type="entry name" value="MoeA_C"/>
    <property type="match status" value="1"/>
</dbReference>
<dbReference type="Pfam" id="PF00994">
    <property type="entry name" value="MoCF_biosynth"/>
    <property type="match status" value="2"/>
</dbReference>
<proteinExistence type="inferred from homology"/>
<dbReference type="GO" id="GO:0006777">
    <property type="term" value="P:Mo-molybdopterin cofactor biosynthetic process"/>
    <property type="evidence" value="ECO:0007669"/>
    <property type="project" value="UniProtKB-UniRule"/>
</dbReference>
<dbReference type="PANTHER" id="PTHR10192:SF5">
    <property type="entry name" value="GEPHYRIN"/>
    <property type="match status" value="1"/>
</dbReference>
<dbReference type="OrthoDB" id="4349954at2759"/>
<evidence type="ECO:0000256" key="2">
    <source>
        <dbReference type="ARBA" id="ARBA00007589"/>
    </source>
</evidence>
<dbReference type="AlphaFoldDB" id="A0A8K0ULJ5"/>
<reference evidence="8" key="1">
    <citation type="journal article" date="2021" name="New Phytol.">
        <title>Evolutionary innovations through gain and loss of genes in the ectomycorrhizal Boletales.</title>
        <authorList>
            <person name="Wu G."/>
            <person name="Miyauchi S."/>
            <person name="Morin E."/>
            <person name="Kuo A."/>
            <person name="Drula E."/>
            <person name="Varga T."/>
            <person name="Kohler A."/>
            <person name="Feng B."/>
            <person name="Cao Y."/>
            <person name="Lipzen A."/>
            <person name="Daum C."/>
            <person name="Hundley H."/>
            <person name="Pangilinan J."/>
            <person name="Johnson J."/>
            <person name="Barry K."/>
            <person name="LaButti K."/>
            <person name="Ng V."/>
            <person name="Ahrendt S."/>
            <person name="Min B."/>
            <person name="Choi I.G."/>
            <person name="Park H."/>
            <person name="Plett J.M."/>
            <person name="Magnuson J."/>
            <person name="Spatafora J.W."/>
            <person name="Nagy L.G."/>
            <person name="Henrissat B."/>
            <person name="Grigoriev I.V."/>
            <person name="Yang Z.L."/>
            <person name="Xu J."/>
            <person name="Martin F.M."/>
        </authorList>
    </citation>
    <scope>NUCLEOTIDE SEQUENCE</scope>
    <source>
        <strain evidence="8">KKN 215</strain>
    </source>
</reference>
<comment type="similarity">
    <text evidence="2">In the N-terminal section; belongs to the MoaB/Mog family.</text>
</comment>
<evidence type="ECO:0000256" key="3">
    <source>
        <dbReference type="ARBA" id="ARBA00008339"/>
    </source>
</evidence>
<accession>A0A8K0ULJ5</accession>
<dbReference type="GO" id="GO:0005829">
    <property type="term" value="C:cytosol"/>
    <property type="evidence" value="ECO:0007669"/>
    <property type="project" value="TreeGrafter"/>
</dbReference>
<dbReference type="PROSITE" id="PS01078">
    <property type="entry name" value="MOCF_BIOSYNTHESIS_1"/>
    <property type="match status" value="1"/>
</dbReference>
<dbReference type="CDD" id="cd00887">
    <property type="entry name" value="MoeA"/>
    <property type="match status" value="1"/>
</dbReference>
<dbReference type="InterPro" id="IPR005111">
    <property type="entry name" value="MoeA_C_domain_IV"/>
</dbReference>
<dbReference type="InterPro" id="IPR038987">
    <property type="entry name" value="MoeA-like"/>
</dbReference>
<comment type="function">
    <text evidence="5">Catalyzes two steps in the biosynthesis of the molybdenum cofactor. In the first step, molybdopterin is adenylated. Subsequently, molybdate is inserted into adenylated molybdopterin and AMP is released.</text>
</comment>
<comment type="similarity">
    <text evidence="5">Belongs to the MoeA family.</text>
</comment>
<feature type="region of interest" description="Disordered" evidence="6">
    <location>
        <begin position="176"/>
        <end position="223"/>
    </location>
</feature>
<dbReference type="NCBIfam" id="TIGR00177">
    <property type="entry name" value="molyb_syn"/>
    <property type="match status" value="2"/>
</dbReference>
<comment type="caution">
    <text evidence="8">The sequence shown here is derived from an EMBL/GenBank/DDBJ whole genome shotgun (WGS) entry which is preliminary data.</text>
</comment>
<comment type="similarity">
    <text evidence="3">In the C-terminal section; belongs to the MoeA family.</text>
</comment>
<name>A0A8K0ULJ5_9AGAR</name>
<dbReference type="PROSITE" id="PS01079">
    <property type="entry name" value="MOCF_BIOSYNTHESIS_2"/>
    <property type="match status" value="1"/>
</dbReference>
<keyword evidence="5" id="KW-0479">Metal-binding</keyword>
<dbReference type="GO" id="GO:0005524">
    <property type="term" value="F:ATP binding"/>
    <property type="evidence" value="ECO:0007669"/>
    <property type="project" value="UniProtKB-UniRule"/>
</dbReference>
<comment type="cofactor">
    <cofactor evidence="5">
        <name>Mg(2+)</name>
        <dbReference type="ChEBI" id="CHEBI:18420"/>
    </cofactor>
</comment>
<dbReference type="InterPro" id="IPR005110">
    <property type="entry name" value="MoeA_linker/N"/>
</dbReference>
<gene>
    <name evidence="8" type="ORF">BXZ70DRAFT_945715</name>
</gene>
<dbReference type="SUPFAM" id="SSF53218">
    <property type="entry name" value="Molybdenum cofactor biosynthesis proteins"/>
    <property type="match status" value="2"/>
</dbReference>
<dbReference type="GO" id="GO:0061599">
    <property type="term" value="F:molybdopterin molybdotransferase activity"/>
    <property type="evidence" value="ECO:0007669"/>
    <property type="project" value="UniProtKB-UniRule"/>
</dbReference>
<dbReference type="Gene3D" id="3.40.980.10">
    <property type="entry name" value="MoaB/Mog-like domain"/>
    <property type="match status" value="2"/>
</dbReference>
<dbReference type="NCBIfam" id="NF045515">
    <property type="entry name" value="Glp_gephyrin"/>
    <property type="match status" value="1"/>
</dbReference>
<evidence type="ECO:0000313" key="8">
    <source>
        <dbReference type="EMBL" id="KAH8096686.1"/>
    </source>
</evidence>
<dbReference type="Gene3D" id="3.90.105.10">
    <property type="entry name" value="Molybdopterin biosynthesis moea protein, domain 2"/>
    <property type="match status" value="1"/>
</dbReference>
<dbReference type="CDD" id="cd00886">
    <property type="entry name" value="MogA_MoaB"/>
    <property type="match status" value="1"/>
</dbReference>
<keyword evidence="9" id="KW-1185">Reference proteome</keyword>
<feature type="compositionally biased region" description="Basic residues" evidence="6">
    <location>
        <begin position="185"/>
        <end position="211"/>
    </location>
</feature>
<comment type="pathway">
    <text evidence="1 5">Cofactor biosynthesis; molybdopterin biosynthesis.</text>
</comment>
<protein>
    <submittedName>
        <fullName evidence="8">MoaB/Mog domain-containing protein</fullName>
    </submittedName>
</protein>
<keyword evidence="5" id="KW-0500">Molybdenum</keyword>
<sequence length="650" mass="68571">MSTIRAAILTVSDTASQDATADKSGPTIHTILTEQGIQSETPVIVPDDELKIRERVKAWCDAGSVDLVITTGGTGFGVRDRTPEAISPLIERAAPGLVHLLISSSLKHTPYAALARPVAGTVRNTLVVTLPGSVKAVKENLEALIGGGILYHALDLIKGGSGKLVHAALAAAPSLAATDGGSSGRHSHGSSHGHHHHHHHHHEHGHSKPRARAVAQDPSADVSARQRVSPYPLVSVLEGLQLIFQEIDVLTPAVLPVNPELRGCVLAEDVHASADVPATPTSNVDGYALRSSYGPDIYDVITGHCSSLPPTNVIYRVNTGGPIPDGADAVIMVEDTRVHSTTDDGKEEKQIETLAKVDKGENVRKAGSDAKKGDLVLEKGTILKSVGGEIGTLAFVGRTEVKVYPKPVVALLSTGNELRDLHDAQSSGTIWDTNRPSLQATLEGMGYAVIDLGIVPDDLEAHVTVLSKGLSTCDILITTGGTSMGTSDLLKPAIELELDGTIHFGRLNVKPGKPTTFATIPTPGGRNSRTPIFALPGNPASALVMFHVFVVPALRRLNGYPLGKCQLPRVPVKLQDPMYLDPRPEYHRVTVKVDEGELKAYSTGGQRSSRVASLAGANALVALPQYKEGGPKKMNAGDIAEAVIIGELEM</sequence>
<dbReference type="Pfam" id="PF03453">
    <property type="entry name" value="MoeA_N"/>
    <property type="match status" value="1"/>
</dbReference>
<dbReference type="Gene3D" id="2.40.340.10">
    <property type="entry name" value="MoeA, C-terminal, domain IV"/>
    <property type="match status" value="1"/>
</dbReference>
<dbReference type="EMBL" id="JAEVFJ010000023">
    <property type="protein sequence ID" value="KAH8096686.1"/>
    <property type="molecule type" value="Genomic_DNA"/>
</dbReference>
<evidence type="ECO:0000256" key="1">
    <source>
        <dbReference type="ARBA" id="ARBA00005046"/>
    </source>
</evidence>
<dbReference type="InterPro" id="IPR036425">
    <property type="entry name" value="MoaB/Mog-like_dom_sf"/>
</dbReference>
<feature type="domain" description="MoaB/Mog" evidence="7">
    <location>
        <begin position="410"/>
        <end position="556"/>
    </location>
</feature>
<dbReference type="SUPFAM" id="SSF63867">
    <property type="entry name" value="MoeA C-terminal domain-like"/>
    <property type="match status" value="1"/>
</dbReference>
<dbReference type="GO" id="GO:0061598">
    <property type="term" value="F:molybdopterin adenylyltransferase activity"/>
    <property type="evidence" value="ECO:0007669"/>
    <property type="project" value="UniProtKB-UniRule"/>
</dbReference>
<dbReference type="InterPro" id="IPR036688">
    <property type="entry name" value="MoeA_C_domain_IV_sf"/>
</dbReference>
<comment type="catalytic activity">
    <reaction evidence="5">
        <text>adenylyl-molybdopterin + molybdate = Mo-molybdopterin + AMP + H(+)</text>
        <dbReference type="Rhea" id="RHEA:35047"/>
        <dbReference type="ChEBI" id="CHEBI:15378"/>
        <dbReference type="ChEBI" id="CHEBI:36264"/>
        <dbReference type="ChEBI" id="CHEBI:62727"/>
        <dbReference type="ChEBI" id="CHEBI:71302"/>
        <dbReference type="ChEBI" id="CHEBI:456215"/>
    </reaction>
</comment>
<dbReference type="Gene3D" id="2.170.190.11">
    <property type="entry name" value="Molybdopterin biosynthesis moea protein, domain 3"/>
    <property type="match status" value="1"/>
</dbReference>
<evidence type="ECO:0000256" key="6">
    <source>
        <dbReference type="SAM" id="MobiDB-lite"/>
    </source>
</evidence>
<evidence type="ECO:0000256" key="4">
    <source>
        <dbReference type="ARBA" id="ARBA00023150"/>
    </source>
</evidence>
<dbReference type="FunFam" id="3.40.980.10:FF:000001">
    <property type="entry name" value="Molybdopterin molybdenumtransferase"/>
    <property type="match status" value="1"/>
</dbReference>
<dbReference type="SMART" id="SM00852">
    <property type="entry name" value="MoCF_biosynth"/>
    <property type="match status" value="2"/>
</dbReference>
<keyword evidence="5" id="KW-0808">Transferase</keyword>
<dbReference type="SUPFAM" id="SSF63882">
    <property type="entry name" value="MoeA N-terminal region -like"/>
    <property type="match status" value="1"/>
</dbReference>
<feature type="domain" description="MoaB/Mog" evidence="7">
    <location>
        <begin position="7"/>
        <end position="152"/>
    </location>
</feature>